<accession>A0A814VR80</accession>
<sequence length="240" mass="28529">MNDHIDESSTTTKTFRFGSGQLLTLNEYQIEKIPYLTALVSAGSSFDSIKAGERYYLLDYRIDYQHFLFVLNSISFHSIRQIFIHLSKNYNILAIIALMDFLVIEHERNPTLEEVNSSFFWNFAFGYELGEYEFICRPSDIQDMAVRFAIAMAKEEYDFRNRQVIDQIYWFIMFILSAHQLFETNLHYHIHKIAQNCFSIYYPSLLECLNRLEQRTKKEIHKTSITTSNHIYSDKENHFC</sequence>
<reference evidence="1" key="1">
    <citation type="submission" date="2021-02" db="EMBL/GenBank/DDBJ databases">
        <authorList>
            <person name="Nowell W R."/>
        </authorList>
    </citation>
    <scope>NUCLEOTIDE SEQUENCE</scope>
</reference>
<dbReference type="EMBL" id="CAJNOT010001403">
    <property type="protein sequence ID" value="CAF1194046.1"/>
    <property type="molecule type" value="Genomic_DNA"/>
</dbReference>
<dbReference type="AlphaFoldDB" id="A0A814VR80"/>
<proteinExistence type="predicted"/>
<evidence type="ECO:0000313" key="1">
    <source>
        <dbReference type="EMBL" id="CAF1194046.1"/>
    </source>
</evidence>
<organism evidence="1 3">
    <name type="scientific">Rotaria sordida</name>
    <dbReference type="NCBI Taxonomy" id="392033"/>
    <lineage>
        <taxon>Eukaryota</taxon>
        <taxon>Metazoa</taxon>
        <taxon>Spiralia</taxon>
        <taxon>Gnathifera</taxon>
        <taxon>Rotifera</taxon>
        <taxon>Eurotatoria</taxon>
        <taxon>Bdelloidea</taxon>
        <taxon>Philodinida</taxon>
        <taxon>Philodinidae</taxon>
        <taxon>Rotaria</taxon>
    </lineage>
</organism>
<evidence type="ECO:0000313" key="3">
    <source>
        <dbReference type="Proteomes" id="UP000663864"/>
    </source>
</evidence>
<dbReference type="Proteomes" id="UP000663864">
    <property type="component" value="Unassembled WGS sequence"/>
</dbReference>
<evidence type="ECO:0000313" key="2">
    <source>
        <dbReference type="EMBL" id="CAF3699170.1"/>
    </source>
</evidence>
<dbReference type="Proteomes" id="UP000663836">
    <property type="component" value="Unassembled WGS sequence"/>
</dbReference>
<gene>
    <name evidence="2" type="ORF">JBS370_LOCUS9390</name>
    <name evidence="1" type="ORF">ZHD862_LOCUS22473</name>
</gene>
<protein>
    <submittedName>
        <fullName evidence="1">Uncharacterized protein</fullName>
    </submittedName>
</protein>
<comment type="caution">
    <text evidence="1">The sequence shown here is derived from an EMBL/GenBank/DDBJ whole genome shotgun (WGS) entry which is preliminary data.</text>
</comment>
<dbReference type="EMBL" id="CAJOBD010000634">
    <property type="protein sequence ID" value="CAF3699170.1"/>
    <property type="molecule type" value="Genomic_DNA"/>
</dbReference>
<name>A0A814VR80_9BILA</name>